<dbReference type="AlphaFoldDB" id="A0A8E6B957"/>
<evidence type="ECO:0000259" key="1">
    <source>
        <dbReference type="PROSITE" id="PS51819"/>
    </source>
</evidence>
<dbReference type="InterPro" id="IPR037523">
    <property type="entry name" value="VOC_core"/>
</dbReference>
<dbReference type="InterPro" id="IPR004360">
    <property type="entry name" value="Glyas_Fos-R_dOase_dom"/>
</dbReference>
<dbReference type="PROSITE" id="PS51819">
    <property type="entry name" value="VOC"/>
    <property type="match status" value="1"/>
</dbReference>
<dbReference type="EMBL" id="CP074694">
    <property type="protein sequence ID" value="QVL34051.1"/>
    <property type="molecule type" value="Genomic_DNA"/>
</dbReference>
<dbReference type="CDD" id="cd06587">
    <property type="entry name" value="VOC"/>
    <property type="match status" value="1"/>
</dbReference>
<dbReference type="InterPro" id="IPR051332">
    <property type="entry name" value="Fosfomycin_Res_Enzymes"/>
</dbReference>
<evidence type="ECO:0000313" key="2">
    <source>
        <dbReference type="EMBL" id="QVL34051.1"/>
    </source>
</evidence>
<reference evidence="2" key="1">
    <citation type="submission" date="2021-05" db="EMBL/GenBank/DDBJ databases">
        <title>Complete genome sequence of the cellulolytic planctomycete Telmatocola sphagniphila SP2T and characterization of the first cellulase from planctomycetes.</title>
        <authorList>
            <person name="Rakitin A.L."/>
            <person name="Beletsky A.V."/>
            <person name="Naumoff D.G."/>
            <person name="Kulichevskaya I.S."/>
            <person name="Mardanov A.V."/>
            <person name="Ravin N.V."/>
            <person name="Dedysh S.N."/>
        </authorList>
    </citation>
    <scope>NUCLEOTIDE SEQUENCE</scope>
    <source>
        <strain evidence="2">SP2T</strain>
    </source>
</reference>
<accession>A0A8E6B957</accession>
<keyword evidence="3" id="KW-1185">Reference proteome</keyword>
<dbReference type="Gene3D" id="3.10.180.10">
    <property type="entry name" value="2,3-Dihydroxybiphenyl 1,2-Dioxygenase, domain 1"/>
    <property type="match status" value="1"/>
</dbReference>
<dbReference type="PANTHER" id="PTHR36113:SF3">
    <property type="entry name" value="SLL5075 PROTEIN"/>
    <property type="match status" value="1"/>
</dbReference>
<proteinExistence type="predicted"/>
<sequence length="140" mass="15629">MLVQRGPWTLNLNHINLPVPDVAATRDFFVKHFGMVSVFELPKNSLVILRDEAGLVLNLSHFDKTSVIEYHKDFHIGFFRATREEIDAIHSQLNTSGVIAESPKKAVGRYGFFIDAPGGFMIEVASLEGEAWASRSKQDG</sequence>
<organism evidence="2 3">
    <name type="scientific">Telmatocola sphagniphila</name>
    <dbReference type="NCBI Taxonomy" id="1123043"/>
    <lineage>
        <taxon>Bacteria</taxon>
        <taxon>Pseudomonadati</taxon>
        <taxon>Planctomycetota</taxon>
        <taxon>Planctomycetia</taxon>
        <taxon>Gemmatales</taxon>
        <taxon>Gemmataceae</taxon>
    </lineage>
</organism>
<dbReference type="KEGG" id="tsph:KIH39_09135"/>
<dbReference type="Proteomes" id="UP000676194">
    <property type="component" value="Chromosome"/>
</dbReference>
<dbReference type="PANTHER" id="PTHR36113">
    <property type="entry name" value="LYASE, PUTATIVE-RELATED-RELATED"/>
    <property type="match status" value="1"/>
</dbReference>
<feature type="domain" description="VOC" evidence="1">
    <location>
        <begin position="11"/>
        <end position="127"/>
    </location>
</feature>
<dbReference type="SUPFAM" id="SSF54593">
    <property type="entry name" value="Glyoxalase/Bleomycin resistance protein/Dihydroxybiphenyl dioxygenase"/>
    <property type="match status" value="1"/>
</dbReference>
<dbReference type="RefSeq" id="WP_213499025.1">
    <property type="nucleotide sequence ID" value="NZ_CP074694.1"/>
</dbReference>
<dbReference type="Pfam" id="PF00903">
    <property type="entry name" value="Glyoxalase"/>
    <property type="match status" value="1"/>
</dbReference>
<protein>
    <submittedName>
        <fullName evidence="2">VOC family protein</fullName>
    </submittedName>
</protein>
<dbReference type="InterPro" id="IPR029068">
    <property type="entry name" value="Glyas_Bleomycin-R_OHBP_Dase"/>
</dbReference>
<gene>
    <name evidence="2" type="ORF">KIH39_09135</name>
</gene>
<name>A0A8E6B957_9BACT</name>
<evidence type="ECO:0000313" key="3">
    <source>
        <dbReference type="Proteomes" id="UP000676194"/>
    </source>
</evidence>